<dbReference type="EC" id="2.7.7.6" evidence="4"/>
<dbReference type="SUPFAM" id="SSF55257">
    <property type="entry name" value="RBP11-like subunits of RNA polymerase"/>
    <property type="match status" value="1"/>
</dbReference>
<reference evidence="4" key="2">
    <citation type="journal article" date="2017" name="J. Med. Entomol.">
        <title>Transcriptome Analysis of the Triatoma infestans (Hemiptera: Reduviidae) Integument.</title>
        <authorList>
            <person name="Calderon-Fernandez G.M."/>
            <person name="Moriconi D.E."/>
            <person name="Dulbecco A.B."/>
            <person name="Juarez M.P."/>
        </authorList>
    </citation>
    <scope>NUCLEOTIDE SEQUENCE</scope>
    <source>
        <strain evidence="4">Int1</strain>
        <tissue evidence="4">Integument</tissue>
    </source>
</reference>
<dbReference type="InterPro" id="IPR001514">
    <property type="entry name" value="DNA-dir_RNA_pol_30-40kDasu_CS"/>
</dbReference>
<dbReference type="GO" id="GO:0006351">
    <property type="term" value="P:DNA-templated transcription"/>
    <property type="evidence" value="ECO:0007669"/>
    <property type="project" value="InterPro"/>
</dbReference>
<feature type="domain" description="DNA-directed RNA polymerase RpoA/D/Rpb3-type" evidence="3">
    <location>
        <begin position="66"/>
        <end position="187"/>
    </location>
</feature>
<dbReference type="EMBL" id="GEMB01001131">
    <property type="protein sequence ID" value="JAS02017.1"/>
    <property type="molecule type" value="Transcribed_RNA"/>
</dbReference>
<keyword evidence="1 4" id="KW-0240">DNA-directed RNA polymerase</keyword>
<reference evidence="4" key="1">
    <citation type="submission" date="2016-04" db="EMBL/GenBank/DDBJ databases">
        <authorList>
            <person name="Calderon-Fernandez G.M.Sr."/>
        </authorList>
    </citation>
    <scope>NUCLEOTIDE SEQUENCE</scope>
    <source>
        <strain evidence="4">Int1</strain>
        <tissue evidence="4">Integument</tissue>
    </source>
</reference>
<organism evidence="4">
    <name type="scientific">Triatoma infestans</name>
    <name type="common">Assassin bug</name>
    <dbReference type="NCBI Taxonomy" id="30076"/>
    <lineage>
        <taxon>Eukaryota</taxon>
        <taxon>Metazoa</taxon>
        <taxon>Ecdysozoa</taxon>
        <taxon>Arthropoda</taxon>
        <taxon>Hexapoda</taxon>
        <taxon>Insecta</taxon>
        <taxon>Pterygota</taxon>
        <taxon>Neoptera</taxon>
        <taxon>Paraneoptera</taxon>
        <taxon>Hemiptera</taxon>
        <taxon>Heteroptera</taxon>
        <taxon>Panheteroptera</taxon>
        <taxon>Cimicomorpha</taxon>
        <taxon>Reduviidae</taxon>
        <taxon>Triatominae</taxon>
        <taxon>Triatoma</taxon>
    </lineage>
</organism>
<dbReference type="PANTHER" id="PTHR11800:SF13">
    <property type="entry name" value="DNA-DIRECTED RNA POLYMERASES I AND III SUBUNIT RPAC1"/>
    <property type="match status" value="1"/>
</dbReference>
<keyword evidence="2" id="KW-0804">Transcription</keyword>
<sequence length="187" mass="21870">LRNYFKISIKLSFFLLISYPKMECKKNIIYMTEDGLKPASPSLDVWTVKTFKKNLDIKVMKYDVQEMEFDIIGIFPALINAFRRILISEVPTMAIEKVIVHQNKTVMQDEILAHRLGLIPLKANPRLFQFRMPDDSVGTDTDTLEYELRVKCVKNPHCRVGHYRPEDMYLDYHVMSKDVKWVPIGGQ</sequence>
<evidence type="ECO:0000313" key="4">
    <source>
        <dbReference type="EMBL" id="JAS02017.1"/>
    </source>
</evidence>
<name>A0A171AFH0_TRIIF</name>
<dbReference type="GO" id="GO:0005736">
    <property type="term" value="C:RNA polymerase I complex"/>
    <property type="evidence" value="ECO:0007669"/>
    <property type="project" value="TreeGrafter"/>
</dbReference>
<evidence type="ECO:0000256" key="2">
    <source>
        <dbReference type="ARBA" id="ARBA00023163"/>
    </source>
</evidence>
<protein>
    <submittedName>
        <fullName evidence="4">Dna-directed rna polymerases i and iii subunit rpac1</fullName>
        <ecNumber evidence="4">2.7.7.6</ecNumber>
    </submittedName>
</protein>
<accession>A0A171AFH0</accession>
<keyword evidence="4" id="KW-0548">Nucleotidyltransferase</keyword>
<dbReference type="InterPro" id="IPR036603">
    <property type="entry name" value="RBP11-like"/>
</dbReference>
<dbReference type="GO" id="GO:0003677">
    <property type="term" value="F:DNA binding"/>
    <property type="evidence" value="ECO:0007669"/>
    <property type="project" value="InterPro"/>
</dbReference>
<dbReference type="PANTHER" id="PTHR11800">
    <property type="entry name" value="DNA-DIRECTED RNA POLYMERASE"/>
    <property type="match status" value="1"/>
</dbReference>
<dbReference type="SMART" id="SM00662">
    <property type="entry name" value="RPOLD"/>
    <property type="match status" value="1"/>
</dbReference>
<dbReference type="Pfam" id="PF01193">
    <property type="entry name" value="RNA_pol_L"/>
    <property type="match status" value="1"/>
</dbReference>
<dbReference type="GO" id="GO:0003899">
    <property type="term" value="F:DNA-directed RNA polymerase activity"/>
    <property type="evidence" value="ECO:0007669"/>
    <property type="project" value="UniProtKB-EC"/>
</dbReference>
<dbReference type="GO" id="GO:0005666">
    <property type="term" value="C:RNA polymerase III complex"/>
    <property type="evidence" value="ECO:0007669"/>
    <property type="project" value="TreeGrafter"/>
</dbReference>
<dbReference type="InterPro" id="IPR011263">
    <property type="entry name" value="DNA-dir_RNA_pol_RpoA/D/Rpb3"/>
</dbReference>
<dbReference type="InterPro" id="IPR036643">
    <property type="entry name" value="RNApol_insert_sf"/>
</dbReference>
<evidence type="ECO:0000256" key="1">
    <source>
        <dbReference type="ARBA" id="ARBA00022478"/>
    </source>
</evidence>
<dbReference type="PROSITE" id="PS00446">
    <property type="entry name" value="RNA_POL_D_30KD"/>
    <property type="match status" value="1"/>
</dbReference>
<dbReference type="SUPFAM" id="SSF56553">
    <property type="entry name" value="Insert subdomain of RNA polymerase alpha subunit"/>
    <property type="match status" value="1"/>
</dbReference>
<dbReference type="Gene3D" id="2.170.120.12">
    <property type="entry name" value="DNA-directed RNA polymerase, insert domain"/>
    <property type="match status" value="1"/>
</dbReference>
<feature type="non-terminal residue" evidence="4">
    <location>
        <position position="1"/>
    </location>
</feature>
<dbReference type="InterPro" id="IPR050518">
    <property type="entry name" value="Rpo3/RPB3_RNA_Pol_subunit"/>
</dbReference>
<keyword evidence="4" id="KW-0808">Transferase</keyword>
<evidence type="ECO:0000259" key="3">
    <source>
        <dbReference type="SMART" id="SM00662"/>
    </source>
</evidence>
<dbReference type="GO" id="GO:0046983">
    <property type="term" value="F:protein dimerization activity"/>
    <property type="evidence" value="ECO:0007669"/>
    <property type="project" value="InterPro"/>
</dbReference>
<feature type="non-terminal residue" evidence="4">
    <location>
        <position position="187"/>
    </location>
</feature>
<proteinExistence type="predicted"/>
<dbReference type="AlphaFoldDB" id="A0A171AFH0"/>